<dbReference type="Pfam" id="PF01545">
    <property type="entry name" value="Cation_efflux"/>
    <property type="match status" value="1"/>
</dbReference>
<dbReference type="STRING" id="650850.SAMN04488129_11372"/>
<evidence type="ECO:0000256" key="10">
    <source>
        <dbReference type="SAM" id="Phobius"/>
    </source>
</evidence>
<dbReference type="Proteomes" id="UP000198807">
    <property type="component" value="Unassembled WGS sequence"/>
</dbReference>
<dbReference type="InterPro" id="IPR027469">
    <property type="entry name" value="Cation_efflux_TMD_sf"/>
</dbReference>
<evidence type="ECO:0000256" key="3">
    <source>
        <dbReference type="ARBA" id="ARBA00022448"/>
    </source>
</evidence>
<evidence type="ECO:0000256" key="5">
    <source>
        <dbReference type="ARBA" id="ARBA00022692"/>
    </source>
</evidence>
<evidence type="ECO:0000256" key="9">
    <source>
        <dbReference type="SAM" id="MobiDB-lite"/>
    </source>
</evidence>
<evidence type="ECO:0000259" key="11">
    <source>
        <dbReference type="Pfam" id="PF01545"/>
    </source>
</evidence>
<dbReference type="RefSeq" id="WP_089713834.1">
    <property type="nucleotide sequence ID" value="NZ_FOBC01000013.1"/>
</dbReference>
<keyword evidence="6" id="KW-0864">Zinc transport</keyword>
<dbReference type="InterPro" id="IPR058533">
    <property type="entry name" value="Cation_efflux_TM"/>
</dbReference>
<keyword evidence="5 10" id="KW-0812">Transmembrane</keyword>
<keyword evidence="3" id="KW-0813">Transport</keyword>
<feature type="transmembrane region" description="Helical" evidence="10">
    <location>
        <begin position="20"/>
        <end position="43"/>
    </location>
</feature>
<keyword evidence="6" id="KW-0406">Ion transport</keyword>
<dbReference type="EMBL" id="FOBC01000013">
    <property type="protein sequence ID" value="SEL64916.1"/>
    <property type="molecule type" value="Genomic_DNA"/>
</dbReference>
<dbReference type="InterPro" id="IPR002524">
    <property type="entry name" value="Cation_efflux"/>
</dbReference>
<dbReference type="GO" id="GO:0006829">
    <property type="term" value="P:zinc ion transport"/>
    <property type="evidence" value="ECO:0007669"/>
    <property type="project" value="UniProtKB-KW"/>
</dbReference>
<keyword evidence="4" id="KW-0408">Iron</keyword>
<dbReference type="SUPFAM" id="SSF160240">
    <property type="entry name" value="Cation efflux protein cytoplasmic domain-like"/>
    <property type="match status" value="1"/>
</dbReference>
<dbReference type="PANTHER" id="PTHR43840:SF15">
    <property type="entry name" value="MITOCHONDRIAL METAL TRANSPORTER 1-RELATED"/>
    <property type="match status" value="1"/>
</dbReference>
<dbReference type="InterPro" id="IPR036837">
    <property type="entry name" value="Cation_efflux_CTD_sf"/>
</dbReference>
<dbReference type="GO" id="GO:0016020">
    <property type="term" value="C:membrane"/>
    <property type="evidence" value="ECO:0007669"/>
    <property type="project" value="UniProtKB-SubCell"/>
</dbReference>
<feature type="region of interest" description="Disordered" evidence="9">
    <location>
        <begin position="381"/>
        <end position="406"/>
    </location>
</feature>
<evidence type="ECO:0000256" key="7">
    <source>
        <dbReference type="ARBA" id="ARBA00022989"/>
    </source>
</evidence>
<keyword evidence="4" id="KW-0410">Iron transport</keyword>
<keyword evidence="14" id="KW-1185">Reference proteome</keyword>
<dbReference type="InterPro" id="IPR050291">
    <property type="entry name" value="CDF_Transporter"/>
</dbReference>
<evidence type="ECO:0000256" key="4">
    <source>
        <dbReference type="ARBA" id="ARBA00022496"/>
    </source>
</evidence>
<reference evidence="14" key="1">
    <citation type="submission" date="2016-10" db="EMBL/GenBank/DDBJ databases">
        <authorList>
            <person name="Varghese N."/>
            <person name="Submissions S."/>
        </authorList>
    </citation>
    <scope>NUCLEOTIDE SEQUENCE [LARGE SCALE GENOMIC DNA]</scope>
    <source>
        <strain evidence="14">CGMCC 1.9150</strain>
    </source>
</reference>
<feature type="transmembrane region" description="Helical" evidence="10">
    <location>
        <begin position="116"/>
        <end position="138"/>
    </location>
</feature>
<proteinExistence type="inferred from homology"/>
<dbReference type="Pfam" id="PF16916">
    <property type="entry name" value="ZT_dimer"/>
    <property type="match status" value="1"/>
</dbReference>
<dbReference type="AlphaFoldDB" id="A0A1H7RXS7"/>
<dbReference type="GO" id="GO:0008324">
    <property type="term" value="F:monoatomic cation transmembrane transporter activity"/>
    <property type="evidence" value="ECO:0007669"/>
    <property type="project" value="InterPro"/>
</dbReference>
<evidence type="ECO:0000259" key="12">
    <source>
        <dbReference type="Pfam" id="PF16916"/>
    </source>
</evidence>
<feature type="transmembrane region" description="Helical" evidence="10">
    <location>
        <begin position="83"/>
        <end position="104"/>
    </location>
</feature>
<evidence type="ECO:0000256" key="6">
    <source>
        <dbReference type="ARBA" id="ARBA00022906"/>
    </source>
</evidence>
<dbReference type="GO" id="GO:0006826">
    <property type="term" value="P:iron ion transport"/>
    <property type="evidence" value="ECO:0007669"/>
    <property type="project" value="UniProtKB-KW"/>
</dbReference>
<evidence type="ECO:0000313" key="13">
    <source>
        <dbReference type="EMBL" id="SEL64916.1"/>
    </source>
</evidence>
<dbReference type="InterPro" id="IPR027470">
    <property type="entry name" value="Cation_efflux_CTD"/>
</dbReference>
<protein>
    <submittedName>
        <fullName evidence="13">Cation diffusion facilitator family transporter</fullName>
    </submittedName>
</protein>
<organism evidence="13 14">
    <name type="scientific">Halomonas daqiaonensis</name>
    <dbReference type="NCBI Taxonomy" id="650850"/>
    <lineage>
        <taxon>Bacteria</taxon>
        <taxon>Pseudomonadati</taxon>
        <taxon>Pseudomonadota</taxon>
        <taxon>Gammaproteobacteria</taxon>
        <taxon>Oceanospirillales</taxon>
        <taxon>Halomonadaceae</taxon>
        <taxon>Halomonas</taxon>
    </lineage>
</organism>
<dbReference type="Gene3D" id="1.20.1510.10">
    <property type="entry name" value="Cation efflux protein transmembrane domain"/>
    <property type="match status" value="1"/>
</dbReference>
<evidence type="ECO:0000313" key="14">
    <source>
        <dbReference type="Proteomes" id="UP000198807"/>
    </source>
</evidence>
<dbReference type="Gene3D" id="3.30.70.1350">
    <property type="entry name" value="Cation efflux protein, cytoplasmic domain"/>
    <property type="match status" value="1"/>
</dbReference>
<evidence type="ECO:0000256" key="1">
    <source>
        <dbReference type="ARBA" id="ARBA00004141"/>
    </source>
</evidence>
<dbReference type="SUPFAM" id="SSF161111">
    <property type="entry name" value="Cation efflux protein transmembrane domain-like"/>
    <property type="match status" value="1"/>
</dbReference>
<accession>A0A1H7RXS7</accession>
<feature type="domain" description="Cation efflux protein transmembrane" evidence="11">
    <location>
        <begin position="16"/>
        <end position="209"/>
    </location>
</feature>
<name>A0A1H7RXS7_9GAMM</name>
<dbReference type="NCBIfam" id="TIGR01297">
    <property type="entry name" value="CDF"/>
    <property type="match status" value="1"/>
</dbReference>
<evidence type="ECO:0000256" key="2">
    <source>
        <dbReference type="ARBA" id="ARBA00010212"/>
    </source>
</evidence>
<keyword evidence="7 10" id="KW-1133">Transmembrane helix</keyword>
<evidence type="ECO:0000256" key="8">
    <source>
        <dbReference type="ARBA" id="ARBA00023136"/>
    </source>
</evidence>
<keyword evidence="6" id="KW-0862">Zinc</keyword>
<gene>
    <name evidence="13" type="ORF">SAMN04488129_11372</name>
</gene>
<comment type="similarity">
    <text evidence="2">Belongs to the cation diffusion facilitator (CDF) transporter (TC 2.A.4) family. FieF subfamily.</text>
</comment>
<dbReference type="PANTHER" id="PTHR43840">
    <property type="entry name" value="MITOCHONDRIAL METAL TRANSPORTER 1-RELATED"/>
    <property type="match status" value="1"/>
</dbReference>
<comment type="subcellular location">
    <subcellularLocation>
        <location evidence="1">Membrane</location>
        <topology evidence="1">Multi-pass membrane protein</topology>
    </subcellularLocation>
</comment>
<dbReference type="OrthoDB" id="9806522at2"/>
<dbReference type="FunFam" id="1.20.1510.10:FF:000006">
    <property type="entry name" value="Divalent cation efflux transporter"/>
    <property type="match status" value="1"/>
</dbReference>
<sequence>MQTNPKKHQATKRVTLLSVAVNTLLGVAKIIVGWIVGSAALVADGIHSFSDLVTDCFVLAASHYGHQGPDLDHHYGHGRIETLATLFLGSVLIFVAGGIAWSSLQRLFSSAEIPPPGVWAILLTALALLSKEWLFHLTRRVGRRVGSKMLEANAWHHRSDVLSTGVVMVALVGSQFGATWIDTVAAVIVGLMVGKVGWNLLWESSRELVDTALPVATQEEMRQEAMSVSGVQGIHDLRTRQSAGHTMLDLHVVVSPRISVSEGHEIGNEVSRRLRNAFPALTDLTFHIDPEDDAGGGDPSRFPGLPLRPEVEAALEQRWATLDVWPEIREIELHYLDDAVTVVICLDEPSPFDSGTVIRRLEDRARDIDWLSHVEVRRLAGRPLTDGNRKTPPPSSTSSTASQVTD</sequence>
<keyword evidence="8 10" id="KW-0472">Membrane</keyword>
<feature type="domain" description="Cation efflux protein cytoplasmic" evidence="12">
    <location>
        <begin position="216"/>
        <end position="291"/>
    </location>
</feature>